<evidence type="ECO:0000313" key="5">
    <source>
        <dbReference type="Proteomes" id="UP000728185"/>
    </source>
</evidence>
<gene>
    <name evidence="4" type="ORF">FBUS_08647</name>
</gene>
<comment type="caution">
    <text evidence="4">The sequence shown here is derived from an EMBL/GenBank/DDBJ whole genome shotgun (WGS) entry which is preliminary data.</text>
</comment>
<dbReference type="GO" id="GO:0004105">
    <property type="term" value="F:choline-phosphate cytidylyltransferase activity"/>
    <property type="evidence" value="ECO:0007669"/>
    <property type="project" value="UniProtKB-EC"/>
</dbReference>
<dbReference type="AlphaFoldDB" id="A0A8E0RN66"/>
<dbReference type="Pfam" id="PF01467">
    <property type="entry name" value="CTP_transf_like"/>
    <property type="match status" value="1"/>
</dbReference>
<protein>
    <recommendedName>
        <fullName evidence="2">choline-phosphate cytidylyltransferase</fullName>
        <ecNumber evidence="2">2.7.7.15</ecNumber>
    </recommendedName>
</protein>
<evidence type="ECO:0000313" key="4">
    <source>
        <dbReference type="EMBL" id="KAA0185921.1"/>
    </source>
</evidence>
<keyword evidence="4" id="KW-0808">Transferase</keyword>
<evidence type="ECO:0000256" key="1">
    <source>
        <dbReference type="ARBA" id="ARBA00025706"/>
    </source>
</evidence>
<dbReference type="Gene3D" id="3.40.50.620">
    <property type="entry name" value="HUPs"/>
    <property type="match status" value="1"/>
</dbReference>
<dbReference type="InterPro" id="IPR045049">
    <property type="entry name" value="Pcy1-like"/>
</dbReference>
<evidence type="ECO:0000256" key="2">
    <source>
        <dbReference type="ARBA" id="ARBA00026101"/>
    </source>
</evidence>
<dbReference type="PANTHER" id="PTHR10739:SF13">
    <property type="entry name" value="CHOLINE-PHOSPHATE CYTIDYLYLTRANSFERASE"/>
    <property type="match status" value="1"/>
</dbReference>
<reference evidence="4" key="1">
    <citation type="submission" date="2019-05" db="EMBL/GenBank/DDBJ databases">
        <title>Annotation for the trematode Fasciolopsis buski.</title>
        <authorList>
            <person name="Choi Y.-J."/>
        </authorList>
    </citation>
    <scope>NUCLEOTIDE SEQUENCE</scope>
    <source>
        <strain evidence="4">HT</strain>
        <tissue evidence="4">Whole worm</tissue>
    </source>
</reference>
<keyword evidence="5" id="KW-1185">Reference proteome</keyword>
<dbReference type="EMBL" id="LUCM01010108">
    <property type="protein sequence ID" value="KAA0185921.1"/>
    <property type="molecule type" value="Genomic_DNA"/>
</dbReference>
<dbReference type="NCBIfam" id="TIGR00125">
    <property type="entry name" value="cyt_tran_rel"/>
    <property type="match status" value="1"/>
</dbReference>
<dbReference type="Proteomes" id="UP000728185">
    <property type="component" value="Unassembled WGS sequence"/>
</dbReference>
<dbReference type="UniPathway" id="UPA00753">
    <property type="reaction ID" value="UER00739"/>
</dbReference>
<keyword evidence="4" id="KW-0548">Nucleotidyltransferase</keyword>
<organism evidence="4 5">
    <name type="scientific">Fasciolopsis buskii</name>
    <dbReference type="NCBI Taxonomy" id="27845"/>
    <lineage>
        <taxon>Eukaryota</taxon>
        <taxon>Metazoa</taxon>
        <taxon>Spiralia</taxon>
        <taxon>Lophotrochozoa</taxon>
        <taxon>Platyhelminthes</taxon>
        <taxon>Trematoda</taxon>
        <taxon>Digenea</taxon>
        <taxon>Plagiorchiida</taxon>
        <taxon>Echinostomata</taxon>
        <taxon>Echinostomatoidea</taxon>
        <taxon>Fasciolidae</taxon>
        <taxon>Fasciolopsis</taxon>
    </lineage>
</organism>
<comment type="pathway">
    <text evidence="1">Phospholipid metabolism; phosphatidylcholine biosynthesis; phosphatidylcholine from phosphocholine: step 1/2.</text>
</comment>
<dbReference type="InterPro" id="IPR004821">
    <property type="entry name" value="Cyt_trans-like"/>
</dbReference>
<feature type="domain" description="Cytidyltransferase-like" evidence="3">
    <location>
        <begin position="39"/>
        <end position="122"/>
    </location>
</feature>
<proteinExistence type="predicted"/>
<name>A0A8E0RN66_9TREM</name>
<sequence length="139" mass="16079">MLWPYSLSNKAQFYSCGGVHGFYLSFFGFSLAPRPVRVYADGAYDMFHSGHARQLMQAKCAFPNTYLIVGVSTDKDLHRFKGRTVMSEAERFEAVRHCRYVDEVVTDAPWSITEEFLQKHKVFQRNNANELKLLHHSLL</sequence>
<dbReference type="InterPro" id="IPR014729">
    <property type="entry name" value="Rossmann-like_a/b/a_fold"/>
</dbReference>
<accession>A0A8E0RN66</accession>
<evidence type="ECO:0000259" key="3">
    <source>
        <dbReference type="Pfam" id="PF01467"/>
    </source>
</evidence>
<dbReference type="EC" id="2.7.7.15" evidence="2"/>
<dbReference type="SUPFAM" id="SSF52374">
    <property type="entry name" value="Nucleotidylyl transferase"/>
    <property type="match status" value="1"/>
</dbReference>
<dbReference type="GO" id="GO:0031210">
    <property type="term" value="F:phosphatidylcholine binding"/>
    <property type="evidence" value="ECO:0007669"/>
    <property type="project" value="TreeGrafter"/>
</dbReference>
<dbReference type="PANTHER" id="PTHR10739">
    <property type="entry name" value="CYTIDYLYLTRANSFERASE"/>
    <property type="match status" value="1"/>
</dbReference>
<dbReference type="OrthoDB" id="17102at2759"/>